<evidence type="ECO:0000313" key="3">
    <source>
        <dbReference type="Proteomes" id="UP000660265"/>
    </source>
</evidence>
<evidence type="ECO:0000313" key="2">
    <source>
        <dbReference type="EMBL" id="GGK14149.1"/>
    </source>
</evidence>
<evidence type="ECO:0000256" key="1">
    <source>
        <dbReference type="SAM" id="MobiDB-lite"/>
    </source>
</evidence>
<keyword evidence="3" id="KW-1185">Reference proteome</keyword>
<protein>
    <recommendedName>
        <fullName evidence="4">Transposase</fullName>
    </recommendedName>
</protein>
<accession>A0ABQ2EMF1</accession>
<feature type="region of interest" description="Disordered" evidence="1">
    <location>
        <begin position="1"/>
        <end position="33"/>
    </location>
</feature>
<proteinExistence type="predicted"/>
<reference evidence="3" key="1">
    <citation type="journal article" date="2019" name="Int. J. Syst. Evol. Microbiol.">
        <title>The Global Catalogue of Microorganisms (GCM) 10K type strain sequencing project: providing services to taxonomists for standard genome sequencing and annotation.</title>
        <authorList>
            <consortium name="The Broad Institute Genomics Platform"/>
            <consortium name="The Broad Institute Genome Sequencing Center for Infectious Disease"/>
            <person name="Wu L."/>
            <person name="Ma J."/>
        </authorList>
    </citation>
    <scope>NUCLEOTIDE SEQUENCE [LARGE SCALE GENOMIC DNA]</scope>
    <source>
        <strain evidence="3">CGMCC 4.7275</strain>
    </source>
</reference>
<dbReference type="EMBL" id="BMMV01000019">
    <property type="protein sequence ID" value="GGK14149.1"/>
    <property type="molecule type" value="Genomic_DNA"/>
</dbReference>
<dbReference type="Proteomes" id="UP000660265">
    <property type="component" value="Unassembled WGS sequence"/>
</dbReference>
<gene>
    <name evidence="2" type="ORF">GCM10011583_52680</name>
</gene>
<organism evidence="2 3">
    <name type="scientific">Streptomyces camponoticapitis</name>
    <dbReference type="NCBI Taxonomy" id="1616125"/>
    <lineage>
        <taxon>Bacteria</taxon>
        <taxon>Bacillati</taxon>
        <taxon>Actinomycetota</taxon>
        <taxon>Actinomycetes</taxon>
        <taxon>Kitasatosporales</taxon>
        <taxon>Streptomycetaceae</taxon>
        <taxon>Streptomyces</taxon>
    </lineage>
</organism>
<comment type="caution">
    <text evidence="2">The sequence shown here is derived from an EMBL/GenBank/DDBJ whole genome shotgun (WGS) entry which is preliminary data.</text>
</comment>
<sequence>MPSKHGRRPTGLAELCGGDRPDPGPLERSFPPRSRPYLVHTDGLVLVTHEWRLVIPWDAVRVVWHRKELAHPGPALCEPARDGTREHLPLLGSRRQEELSAVIVDRTRDRITRRIREVYDRQGKVRLGELTLTTTDGRWPRWCRS</sequence>
<name>A0ABQ2EMF1_9ACTN</name>
<evidence type="ECO:0008006" key="4">
    <source>
        <dbReference type="Google" id="ProtNLM"/>
    </source>
</evidence>
<dbReference type="RefSeq" id="WP_189110046.1">
    <property type="nucleotide sequence ID" value="NZ_BMMV01000019.1"/>
</dbReference>